<organism evidence="1 2">
    <name type="scientific">Bacteroides thetaiotaomicron</name>
    <dbReference type="NCBI Taxonomy" id="818"/>
    <lineage>
        <taxon>Bacteria</taxon>
        <taxon>Pseudomonadati</taxon>
        <taxon>Bacteroidota</taxon>
        <taxon>Bacteroidia</taxon>
        <taxon>Bacteroidales</taxon>
        <taxon>Bacteroidaceae</taxon>
        <taxon>Bacteroides</taxon>
    </lineage>
</organism>
<protein>
    <submittedName>
        <fullName evidence="1">Uncharacterized protein</fullName>
    </submittedName>
</protein>
<gene>
    <name evidence="1" type="ORF">GAO51_21380</name>
</gene>
<reference evidence="1 2" key="1">
    <citation type="journal article" date="2019" name="Nat. Med.">
        <title>A library of human gut bacterial isolates paired with longitudinal multiomics data enables mechanistic microbiome research.</title>
        <authorList>
            <person name="Poyet M."/>
            <person name="Groussin M."/>
            <person name="Gibbons S.M."/>
            <person name="Avila-Pacheco J."/>
            <person name="Jiang X."/>
            <person name="Kearney S.M."/>
            <person name="Perrotta A.R."/>
            <person name="Berdy B."/>
            <person name="Zhao S."/>
            <person name="Lieberman T.D."/>
            <person name="Swanson P.K."/>
            <person name="Smith M."/>
            <person name="Roesemann S."/>
            <person name="Alexander J.E."/>
            <person name="Rich S.A."/>
            <person name="Livny J."/>
            <person name="Vlamakis H."/>
            <person name="Clish C."/>
            <person name="Bullock K."/>
            <person name="Deik A."/>
            <person name="Scott J."/>
            <person name="Pierce K.A."/>
            <person name="Xavier R.J."/>
            <person name="Alm E.J."/>
        </authorList>
    </citation>
    <scope>NUCLEOTIDE SEQUENCE [LARGE SCALE GENOMIC DNA]</scope>
    <source>
        <strain evidence="1 2">BIOML-A188</strain>
    </source>
</reference>
<evidence type="ECO:0000313" key="1">
    <source>
        <dbReference type="EMBL" id="KAB4307296.1"/>
    </source>
</evidence>
<accession>A0A6I0Q0H4</accession>
<dbReference type="Proteomes" id="UP000440614">
    <property type="component" value="Unassembled WGS sequence"/>
</dbReference>
<sequence length="333" mass="39289">MITKERKYIADTDFITRTCYKGGLYQLVYGIVYHEADNDYEDMYNMIALLALKQSSIALRHAKLMLWKEQIEEILANLRKYNQKKYDVWVIIPFLAFEHEISKVISIFQFALNTLEQFILNDDAIVVTTDDRDFVFPLNEMKDFFFDFITLKYDSRCVGNMLDVSLLAITDEMIRRGIAVDISKSSFVKNGHIIFEDVDVELLIDENDELVKSQFFNEDLFRKYYIKPQYELDDDINNIEMISNSVVKDDITLKEKCGVIYYMLKDKIDEDTIIKVANYLNGTLYNSAIKKQNANSIKRYIYSYRKDRDVDNEMIANIRKTLQDYEIPFLPPK</sequence>
<comment type="caution">
    <text evidence="1">The sequence shown here is derived from an EMBL/GenBank/DDBJ whole genome shotgun (WGS) entry which is preliminary data.</text>
</comment>
<proteinExistence type="predicted"/>
<dbReference type="AlphaFoldDB" id="A0A6I0Q0H4"/>
<dbReference type="RefSeq" id="WP_259020417.1">
    <property type="nucleotide sequence ID" value="NZ_JANULZ010000006.1"/>
</dbReference>
<dbReference type="EMBL" id="WCSY01000025">
    <property type="protein sequence ID" value="KAB4307296.1"/>
    <property type="molecule type" value="Genomic_DNA"/>
</dbReference>
<evidence type="ECO:0000313" key="2">
    <source>
        <dbReference type="Proteomes" id="UP000440614"/>
    </source>
</evidence>
<name>A0A6I0Q0H4_BACT4</name>